<dbReference type="OrthoDB" id="2138648at2759"/>
<name>A0A0L0HHE4_SPIPD</name>
<dbReference type="AlphaFoldDB" id="A0A0L0HHE4"/>
<accession>A0A0L0HHE4</accession>
<dbReference type="GeneID" id="27687996"/>
<evidence type="ECO:0000256" key="1">
    <source>
        <dbReference type="SAM" id="MobiDB-lite"/>
    </source>
</evidence>
<dbReference type="InParanoid" id="A0A0L0HHE4"/>
<dbReference type="Proteomes" id="UP000053201">
    <property type="component" value="Unassembled WGS sequence"/>
</dbReference>
<dbReference type="RefSeq" id="XP_016608258.1">
    <property type="nucleotide sequence ID" value="XM_016752788.1"/>
</dbReference>
<feature type="compositionally biased region" description="Basic and acidic residues" evidence="1">
    <location>
        <begin position="125"/>
        <end position="141"/>
    </location>
</feature>
<keyword evidence="3" id="KW-1185">Reference proteome</keyword>
<evidence type="ECO:0000313" key="3">
    <source>
        <dbReference type="Proteomes" id="UP000053201"/>
    </source>
</evidence>
<reference evidence="2 3" key="1">
    <citation type="submission" date="2009-08" db="EMBL/GenBank/DDBJ databases">
        <title>The Genome Sequence of Spizellomyces punctatus strain DAOM BR117.</title>
        <authorList>
            <consortium name="The Broad Institute Genome Sequencing Platform"/>
            <person name="Russ C."/>
            <person name="Cuomo C."/>
            <person name="Shea T."/>
            <person name="Young S.K."/>
            <person name="Zeng Q."/>
            <person name="Koehrsen M."/>
            <person name="Haas B."/>
            <person name="Borodovsky M."/>
            <person name="Guigo R."/>
            <person name="Alvarado L."/>
            <person name="Berlin A."/>
            <person name="Bochicchio J."/>
            <person name="Borenstein D."/>
            <person name="Chapman S."/>
            <person name="Chen Z."/>
            <person name="Engels R."/>
            <person name="Freedman E."/>
            <person name="Gellesch M."/>
            <person name="Goldberg J."/>
            <person name="Griggs A."/>
            <person name="Gujja S."/>
            <person name="Heiman D."/>
            <person name="Hepburn T."/>
            <person name="Howarth C."/>
            <person name="Jen D."/>
            <person name="Larson L."/>
            <person name="Lewis B."/>
            <person name="Mehta T."/>
            <person name="Park D."/>
            <person name="Pearson M."/>
            <person name="Roberts A."/>
            <person name="Saif S."/>
            <person name="Shenoy N."/>
            <person name="Sisk P."/>
            <person name="Stolte C."/>
            <person name="Sykes S."/>
            <person name="Thomson T."/>
            <person name="Walk T."/>
            <person name="White J."/>
            <person name="Yandava C."/>
            <person name="Burger G."/>
            <person name="Gray M.W."/>
            <person name="Holland P.W.H."/>
            <person name="King N."/>
            <person name="Lang F.B.F."/>
            <person name="Roger A.J."/>
            <person name="Ruiz-Trillo I."/>
            <person name="Lander E."/>
            <person name="Nusbaum C."/>
        </authorList>
    </citation>
    <scope>NUCLEOTIDE SEQUENCE [LARGE SCALE GENOMIC DNA]</scope>
    <source>
        <strain evidence="2 3">DAOM BR117</strain>
    </source>
</reference>
<evidence type="ECO:0000313" key="2">
    <source>
        <dbReference type="EMBL" id="KND00219.1"/>
    </source>
</evidence>
<sequence length="141" mass="15907">MLKQKTEEQKVWQRRAIPSGLVANFQFDDQANLSAGPKSLGAFTFHGLIDGLRNGHHYVKTRMNQIQEGDYVGTRYRGGTHQGYAAQVSDGKVVFKDQHGHTVTHNVSTLAKDPDRSPSTQNLDETQKEQLRKAWKQEMGQ</sequence>
<feature type="region of interest" description="Disordered" evidence="1">
    <location>
        <begin position="107"/>
        <end position="141"/>
    </location>
</feature>
<dbReference type="Gene3D" id="2.30.30.1060">
    <property type="match status" value="1"/>
</dbReference>
<protein>
    <submittedName>
        <fullName evidence="2">Uncharacterized protein</fullName>
    </submittedName>
</protein>
<gene>
    <name evidence="2" type="ORF">SPPG_04554</name>
</gene>
<proteinExistence type="predicted"/>
<organism evidence="2 3">
    <name type="scientific">Spizellomyces punctatus (strain DAOM BR117)</name>
    <dbReference type="NCBI Taxonomy" id="645134"/>
    <lineage>
        <taxon>Eukaryota</taxon>
        <taxon>Fungi</taxon>
        <taxon>Fungi incertae sedis</taxon>
        <taxon>Chytridiomycota</taxon>
        <taxon>Chytridiomycota incertae sedis</taxon>
        <taxon>Chytridiomycetes</taxon>
        <taxon>Spizellomycetales</taxon>
        <taxon>Spizellomycetaceae</taxon>
        <taxon>Spizellomyces</taxon>
    </lineage>
</organism>
<dbReference type="EMBL" id="KQ257456">
    <property type="protein sequence ID" value="KND00219.1"/>
    <property type="molecule type" value="Genomic_DNA"/>
</dbReference>
<dbReference type="VEuPathDB" id="FungiDB:SPPG_04554"/>